<dbReference type="AlphaFoldDB" id="A0A9Q0KZZ2"/>
<evidence type="ECO:0000313" key="2">
    <source>
        <dbReference type="Proteomes" id="UP001141806"/>
    </source>
</evidence>
<accession>A0A9Q0KZZ2</accession>
<reference evidence="1" key="1">
    <citation type="journal article" date="2023" name="Plant J.">
        <title>The genome of the king protea, Protea cynaroides.</title>
        <authorList>
            <person name="Chang J."/>
            <person name="Duong T.A."/>
            <person name="Schoeman C."/>
            <person name="Ma X."/>
            <person name="Roodt D."/>
            <person name="Barker N."/>
            <person name="Li Z."/>
            <person name="Van de Peer Y."/>
            <person name="Mizrachi E."/>
        </authorList>
    </citation>
    <scope>NUCLEOTIDE SEQUENCE</scope>
    <source>
        <tissue evidence="1">Young leaves</tissue>
    </source>
</reference>
<sequence length="206" mass="21775">MEVIMAIPQAMLFDQKKGTVTEVVGSHQGDLVDGGKGSSHVRFTCRGDGHRGSPSVVQIYSVEDLRDSGSSVSQGNCGAGPRSGSVTAERFLSFGGAGLPALTSVPDGDIFPRFGQPDVATVEHQMHAISTHIVVAGGLQLEDLNAWVCQNGMRKRMEISRVGLGNFLESPFEETRSVGVRAVARLKFKKAAGVFIGDVEDGFAAV</sequence>
<name>A0A9Q0KZZ2_9MAGN</name>
<keyword evidence="2" id="KW-1185">Reference proteome</keyword>
<organism evidence="1 2">
    <name type="scientific">Protea cynaroides</name>
    <dbReference type="NCBI Taxonomy" id="273540"/>
    <lineage>
        <taxon>Eukaryota</taxon>
        <taxon>Viridiplantae</taxon>
        <taxon>Streptophyta</taxon>
        <taxon>Embryophyta</taxon>
        <taxon>Tracheophyta</taxon>
        <taxon>Spermatophyta</taxon>
        <taxon>Magnoliopsida</taxon>
        <taxon>Proteales</taxon>
        <taxon>Proteaceae</taxon>
        <taxon>Protea</taxon>
    </lineage>
</organism>
<evidence type="ECO:0000313" key="1">
    <source>
        <dbReference type="EMBL" id="KAJ4979356.1"/>
    </source>
</evidence>
<gene>
    <name evidence="1" type="ORF">NE237_010136</name>
</gene>
<proteinExistence type="predicted"/>
<dbReference type="Proteomes" id="UP001141806">
    <property type="component" value="Unassembled WGS sequence"/>
</dbReference>
<dbReference type="EMBL" id="JAMYWD010000002">
    <property type="protein sequence ID" value="KAJ4979356.1"/>
    <property type="molecule type" value="Genomic_DNA"/>
</dbReference>
<protein>
    <submittedName>
        <fullName evidence="1">Uncharacterized protein</fullName>
    </submittedName>
</protein>
<comment type="caution">
    <text evidence="1">The sequence shown here is derived from an EMBL/GenBank/DDBJ whole genome shotgun (WGS) entry which is preliminary data.</text>
</comment>